<dbReference type="InterPro" id="IPR004360">
    <property type="entry name" value="Glyas_Fos-R_dOase_dom"/>
</dbReference>
<dbReference type="PANTHER" id="PTHR35006:SF2">
    <property type="entry name" value="GLYOXALASE FAMILY PROTEIN (AFU_ORTHOLOGUE AFUA_5G14830)"/>
    <property type="match status" value="1"/>
</dbReference>
<dbReference type="EMBL" id="JALBWM010000021">
    <property type="protein sequence ID" value="MCO1334137.1"/>
    <property type="molecule type" value="Genomic_DNA"/>
</dbReference>
<dbReference type="InterPro" id="IPR037523">
    <property type="entry name" value="VOC_core"/>
</dbReference>
<protein>
    <submittedName>
        <fullName evidence="2">VOC family protein</fullName>
    </submittedName>
</protein>
<dbReference type="Gene3D" id="3.10.180.10">
    <property type="entry name" value="2,3-Dihydroxybiphenyl 1,2-Dioxygenase, domain 1"/>
    <property type="match status" value="1"/>
</dbReference>
<dbReference type="Pfam" id="PF00903">
    <property type="entry name" value="Glyoxalase"/>
    <property type="match status" value="1"/>
</dbReference>
<accession>A0A9X2J441</accession>
<dbReference type="Proteomes" id="UP001139028">
    <property type="component" value="Unassembled WGS sequence"/>
</dbReference>
<dbReference type="SUPFAM" id="SSF54593">
    <property type="entry name" value="Glyoxalase/Bleomycin resistance protein/Dihydroxybiphenyl dioxygenase"/>
    <property type="match status" value="1"/>
</dbReference>
<dbReference type="RefSeq" id="WP_252465635.1">
    <property type="nucleotide sequence ID" value="NZ_JALBWM010000021.1"/>
</dbReference>
<dbReference type="AlphaFoldDB" id="A0A9X2J441"/>
<keyword evidence="3" id="KW-1185">Reference proteome</keyword>
<organism evidence="2 3">
    <name type="scientific">Microbulbifer okhotskensis</name>
    <dbReference type="NCBI Taxonomy" id="2926617"/>
    <lineage>
        <taxon>Bacteria</taxon>
        <taxon>Pseudomonadati</taxon>
        <taxon>Pseudomonadota</taxon>
        <taxon>Gammaproteobacteria</taxon>
        <taxon>Cellvibrionales</taxon>
        <taxon>Microbulbiferaceae</taxon>
        <taxon>Microbulbifer</taxon>
    </lineage>
</organism>
<comment type="caution">
    <text evidence="2">The sequence shown here is derived from an EMBL/GenBank/DDBJ whole genome shotgun (WGS) entry which is preliminary data.</text>
</comment>
<dbReference type="PANTHER" id="PTHR35006">
    <property type="entry name" value="GLYOXALASE FAMILY PROTEIN (AFU_ORTHOLOGUE AFUA_5G14830)"/>
    <property type="match status" value="1"/>
</dbReference>
<dbReference type="PROSITE" id="PS51819">
    <property type="entry name" value="VOC"/>
    <property type="match status" value="1"/>
</dbReference>
<evidence type="ECO:0000313" key="2">
    <source>
        <dbReference type="EMBL" id="MCO1334137.1"/>
    </source>
</evidence>
<reference evidence="2" key="1">
    <citation type="journal article" date="2022" name="Arch. Microbiol.">
        <title>Microbulbifer okhotskensis sp. nov., isolated from a deep bottom sediment of the Okhotsk Sea.</title>
        <authorList>
            <person name="Romanenko L."/>
            <person name="Kurilenko V."/>
            <person name="Otstavnykh N."/>
            <person name="Velansky P."/>
            <person name="Isaeva M."/>
            <person name="Mikhailov V."/>
        </authorList>
    </citation>
    <scope>NUCLEOTIDE SEQUENCE</scope>
    <source>
        <strain evidence="2">OS29</strain>
    </source>
</reference>
<feature type="domain" description="VOC" evidence="1">
    <location>
        <begin position="1"/>
        <end position="118"/>
    </location>
</feature>
<dbReference type="CDD" id="cd07262">
    <property type="entry name" value="VOC_like"/>
    <property type="match status" value="1"/>
</dbReference>
<evidence type="ECO:0000313" key="3">
    <source>
        <dbReference type="Proteomes" id="UP001139028"/>
    </source>
</evidence>
<sequence length="125" mass="14370">MLDHIRIHVHNYERSRGFYQQALMPLGYGLVMEFDDWAGFGWADKPELWIRGGTSTTPQLHIAFRAEERQVVRDFYRLALEAGGKEDGPPGVYEQFHPDYYAAIVLDPDGHKLEVVCHLPADLQD</sequence>
<name>A0A9X2J441_9GAMM</name>
<gene>
    <name evidence="2" type="ORF">MO867_07245</name>
</gene>
<evidence type="ECO:0000259" key="1">
    <source>
        <dbReference type="PROSITE" id="PS51819"/>
    </source>
</evidence>
<proteinExistence type="predicted"/>
<dbReference type="InterPro" id="IPR029068">
    <property type="entry name" value="Glyas_Bleomycin-R_OHBP_Dase"/>
</dbReference>